<name>A0AAV7KP09_9METZ</name>
<feature type="transmembrane region" description="Helical" evidence="2">
    <location>
        <begin position="216"/>
        <end position="234"/>
    </location>
</feature>
<protein>
    <submittedName>
        <fullName evidence="3">Uncharacterized protein</fullName>
    </submittedName>
</protein>
<sequence length="235" mass="26789">MTEINPNTDPEKEHGDSQEVTNNKVSYQYDNWATTNGSTIEVESINRSDEPLDRQRVKSVYQRYENTVPKKQKNIIASLVSSLMIISLWLVFIVPSVWLIWAFADYFLDRLDPLSEETVSNILRPESCTRNITIQTAIDELRRVATGGFNTTNFTCVSTFVSNGTQCVPECLVWFPGGQTYYNILIIIVPILSFITLIAASIGASTWLFRKSLWKFPHIISLYLIVCVIMEGKYL</sequence>
<feature type="region of interest" description="Disordered" evidence="1">
    <location>
        <begin position="1"/>
        <end position="26"/>
    </location>
</feature>
<evidence type="ECO:0000256" key="2">
    <source>
        <dbReference type="SAM" id="Phobius"/>
    </source>
</evidence>
<evidence type="ECO:0000256" key="1">
    <source>
        <dbReference type="SAM" id="MobiDB-lite"/>
    </source>
</evidence>
<dbReference type="Proteomes" id="UP001165289">
    <property type="component" value="Unassembled WGS sequence"/>
</dbReference>
<keyword evidence="2" id="KW-0812">Transmembrane</keyword>
<comment type="caution">
    <text evidence="3">The sequence shown here is derived from an EMBL/GenBank/DDBJ whole genome shotgun (WGS) entry which is preliminary data.</text>
</comment>
<organism evidence="3 4">
    <name type="scientific">Oopsacas minuta</name>
    <dbReference type="NCBI Taxonomy" id="111878"/>
    <lineage>
        <taxon>Eukaryota</taxon>
        <taxon>Metazoa</taxon>
        <taxon>Porifera</taxon>
        <taxon>Hexactinellida</taxon>
        <taxon>Hexasterophora</taxon>
        <taxon>Lyssacinosida</taxon>
        <taxon>Leucopsacidae</taxon>
        <taxon>Oopsacas</taxon>
    </lineage>
</organism>
<feature type="transmembrane region" description="Helical" evidence="2">
    <location>
        <begin position="184"/>
        <end position="209"/>
    </location>
</feature>
<keyword evidence="2" id="KW-1133">Transmembrane helix</keyword>
<feature type="transmembrane region" description="Helical" evidence="2">
    <location>
        <begin position="79"/>
        <end position="104"/>
    </location>
</feature>
<gene>
    <name evidence="3" type="ORF">LOD99_13517</name>
</gene>
<accession>A0AAV7KP09</accession>
<keyword evidence="4" id="KW-1185">Reference proteome</keyword>
<keyword evidence="2" id="KW-0472">Membrane</keyword>
<proteinExistence type="predicted"/>
<dbReference type="AlphaFoldDB" id="A0AAV7KP09"/>
<dbReference type="EMBL" id="JAKMXF010000011">
    <property type="protein sequence ID" value="KAI6661644.1"/>
    <property type="molecule type" value="Genomic_DNA"/>
</dbReference>
<evidence type="ECO:0000313" key="4">
    <source>
        <dbReference type="Proteomes" id="UP001165289"/>
    </source>
</evidence>
<reference evidence="3 4" key="1">
    <citation type="journal article" date="2023" name="BMC Biol.">
        <title>The compact genome of the sponge Oopsacas minuta (Hexactinellida) is lacking key metazoan core genes.</title>
        <authorList>
            <person name="Santini S."/>
            <person name="Schenkelaars Q."/>
            <person name="Jourda C."/>
            <person name="Duchesne M."/>
            <person name="Belahbib H."/>
            <person name="Rocher C."/>
            <person name="Selva M."/>
            <person name="Riesgo A."/>
            <person name="Vervoort M."/>
            <person name="Leys S.P."/>
            <person name="Kodjabachian L."/>
            <person name="Le Bivic A."/>
            <person name="Borchiellini C."/>
            <person name="Claverie J.M."/>
            <person name="Renard E."/>
        </authorList>
    </citation>
    <scope>NUCLEOTIDE SEQUENCE [LARGE SCALE GENOMIC DNA]</scope>
    <source>
        <strain evidence="3">SPO-2</strain>
    </source>
</reference>
<evidence type="ECO:0000313" key="3">
    <source>
        <dbReference type="EMBL" id="KAI6661644.1"/>
    </source>
</evidence>